<dbReference type="PROSITE" id="PS51257">
    <property type="entry name" value="PROKAR_LIPOPROTEIN"/>
    <property type="match status" value="1"/>
</dbReference>
<sequence length="488" mass="51492">MPRMRELALSGVCVIGLLGLGGCSLAPTYVRPAVGDLPDAYKGAVNPQGWTIAQPSDAAARGPWWKVYGDPTLDGLEEKLTANNPDIGVALARLDASLAFLQQIGSQEAPQAGVSVNPTNARQSDHRPLRGSNQPNEYDTRTVGFGVDYELDLWGRIRNEVAQGKANSDAAKADLAAARLSLQGELADLYIQLRGDDVELRIVQNSLAAFGEGRTITQNRMDGGVSSGLDVARANAQYADAEAQATELGVQRALTEHAIAALIGESASNFSLPAETSALAVPAIPLDVPSTLLQRRPDIAAAERRAYAANAGIGVARAAYFPTLSLGAVLGWQDVGHGSLLAASNQFWSLGPLASLSLLDGGLRRGREAEAKAEFAAASAQYRGVVLKAFRQVEDDLTLLQGLGREGKQQDEAADAARESQTLATNRYNEGVVSYLEVVTAQTAALTAERTAEQVRTRQLQASVDLIRALGGGWSEGASGTLQANVRQ</sequence>
<evidence type="ECO:0000256" key="1">
    <source>
        <dbReference type="ARBA" id="ARBA00007613"/>
    </source>
</evidence>
<dbReference type="SUPFAM" id="SSF56954">
    <property type="entry name" value="Outer membrane efflux proteins (OEP)"/>
    <property type="match status" value="1"/>
</dbReference>
<dbReference type="Pfam" id="PF02321">
    <property type="entry name" value="OEP"/>
    <property type="match status" value="2"/>
</dbReference>
<keyword evidence="2" id="KW-0812">Transmembrane</keyword>
<keyword evidence="2" id="KW-0564">Palmitate</keyword>
<evidence type="ECO:0000256" key="2">
    <source>
        <dbReference type="RuleBase" id="RU362097"/>
    </source>
</evidence>
<dbReference type="Gene3D" id="2.20.200.10">
    <property type="entry name" value="Outer membrane efflux proteins (OEP)"/>
    <property type="match status" value="1"/>
</dbReference>
<dbReference type="InterPro" id="IPR003423">
    <property type="entry name" value="OMP_efflux"/>
</dbReference>
<dbReference type="EMBL" id="JAUSSK010000003">
    <property type="protein sequence ID" value="MDQ0010489.1"/>
    <property type="molecule type" value="Genomic_DNA"/>
</dbReference>
<keyword evidence="2" id="KW-1134">Transmembrane beta strand</keyword>
<evidence type="ECO:0000313" key="4">
    <source>
        <dbReference type="EMBL" id="MDQ0010489.1"/>
    </source>
</evidence>
<evidence type="ECO:0000313" key="5">
    <source>
        <dbReference type="Proteomes" id="UP001237737"/>
    </source>
</evidence>
<dbReference type="Proteomes" id="UP001237737">
    <property type="component" value="Unassembled WGS sequence"/>
</dbReference>
<dbReference type="RefSeq" id="WP_306850577.1">
    <property type="nucleotide sequence ID" value="NZ_JAUSSK010000003.1"/>
</dbReference>
<evidence type="ECO:0000256" key="3">
    <source>
        <dbReference type="SAM" id="MobiDB-lite"/>
    </source>
</evidence>
<dbReference type="Gene3D" id="1.20.1600.10">
    <property type="entry name" value="Outer membrane efflux proteins (OEP)"/>
    <property type="match status" value="1"/>
</dbReference>
<feature type="region of interest" description="Disordered" evidence="3">
    <location>
        <begin position="110"/>
        <end position="141"/>
    </location>
</feature>
<name>A0ABT9SZQ2_9GAMM</name>
<feature type="compositionally biased region" description="Polar residues" evidence="3">
    <location>
        <begin position="110"/>
        <end position="122"/>
    </location>
</feature>
<dbReference type="PANTHER" id="PTHR30203:SF33">
    <property type="entry name" value="BLR4455 PROTEIN"/>
    <property type="match status" value="1"/>
</dbReference>
<comment type="subcellular location">
    <subcellularLocation>
        <location evidence="2">Cell outer membrane</location>
        <topology evidence="2">Lipid-anchor</topology>
    </subcellularLocation>
</comment>
<keyword evidence="2 4" id="KW-0449">Lipoprotein</keyword>
<keyword evidence="2" id="KW-0472">Membrane</keyword>
<dbReference type="PANTHER" id="PTHR30203">
    <property type="entry name" value="OUTER MEMBRANE CATION EFFLUX PROTEIN"/>
    <property type="match status" value="1"/>
</dbReference>
<dbReference type="InterPro" id="IPR010131">
    <property type="entry name" value="MdtP/NodT-like"/>
</dbReference>
<protein>
    <submittedName>
        <fullName evidence="4">NodT family efflux transporter outer membrane factor (OMF) lipoprotein</fullName>
    </submittedName>
</protein>
<reference evidence="4 5" key="1">
    <citation type="submission" date="2023-07" db="EMBL/GenBank/DDBJ databases">
        <title>Sorghum-associated microbial communities from plants grown in Nebraska, USA.</title>
        <authorList>
            <person name="Schachtman D."/>
        </authorList>
    </citation>
    <scope>NUCLEOTIDE SEQUENCE [LARGE SCALE GENOMIC DNA]</scope>
    <source>
        <strain evidence="4 5">CC60</strain>
    </source>
</reference>
<gene>
    <name evidence="4" type="ORF">J2T07_002679</name>
</gene>
<proteinExistence type="inferred from homology"/>
<comment type="caution">
    <text evidence="4">The sequence shown here is derived from an EMBL/GenBank/DDBJ whole genome shotgun (WGS) entry which is preliminary data.</text>
</comment>
<organism evidence="4 5">
    <name type="scientific">Luteibacter jiangsuensis</name>
    <dbReference type="NCBI Taxonomy" id="637577"/>
    <lineage>
        <taxon>Bacteria</taxon>
        <taxon>Pseudomonadati</taxon>
        <taxon>Pseudomonadota</taxon>
        <taxon>Gammaproteobacteria</taxon>
        <taxon>Lysobacterales</taxon>
        <taxon>Rhodanobacteraceae</taxon>
        <taxon>Luteibacter</taxon>
    </lineage>
</organism>
<keyword evidence="5" id="KW-1185">Reference proteome</keyword>
<dbReference type="NCBIfam" id="TIGR01845">
    <property type="entry name" value="outer_NodT"/>
    <property type="match status" value="1"/>
</dbReference>
<accession>A0ABT9SZQ2</accession>
<comment type="similarity">
    <text evidence="1 2">Belongs to the outer membrane factor (OMF) (TC 1.B.17) family.</text>
</comment>